<keyword evidence="2" id="KW-0472">Membrane</keyword>
<sequence>MGTPSLWLRPDPIWTMMWNAFSIQIRMCASTPTQRYVICNGNADSCPENLLQGGSQATASSVAPQSPPPQSTHPSSTSSSSTRKAPIQSDTRIPQTGGATTNETPSSTFLSAALSPSPSSKSMLPVATSTSNHSTSAHSMASANNSSSSITPAATSGISTSNVGGSQKRSRVPAAAIAGPIAAMVLVVLVFILLLWRRKRQWRQMLPQIYSTVEPHITPEKAAPARDLASTNSAVASPGASPVEGVAPVAIPEAITRRMHQLEAQIESLLMQGPTEDSPPEYTSV</sequence>
<accession>A0A8H6X831</accession>
<evidence type="ECO:0000313" key="3">
    <source>
        <dbReference type="EMBL" id="KAF7336303.1"/>
    </source>
</evidence>
<dbReference type="Proteomes" id="UP000620124">
    <property type="component" value="Unassembled WGS sequence"/>
</dbReference>
<keyword evidence="2" id="KW-1133">Transmembrane helix</keyword>
<protein>
    <recommendedName>
        <fullName evidence="5">Transmembrane protein</fullName>
    </recommendedName>
</protein>
<comment type="caution">
    <text evidence="3">The sequence shown here is derived from an EMBL/GenBank/DDBJ whole genome shotgun (WGS) entry which is preliminary data.</text>
</comment>
<evidence type="ECO:0000256" key="2">
    <source>
        <dbReference type="SAM" id="Phobius"/>
    </source>
</evidence>
<evidence type="ECO:0008006" key="5">
    <source>
        <dbReference type="Google" id="ProtNLM"/>
    </source>
</evidence>
<reference evidence="3" key="1">
    <citation type="submission" date="2020-05" db="EMBL/GenBank/DDBJ databases">
        <title>Mycena genomes resolve the evolution of fungal bioluminescence.</title>
        <authorList>
            <person name="Tsai I.J."/>
        </authorList>
    </citation>
    <scope>NUCLEOTIDE SEQUENCE</scope>
    <source>
        <strain evidence="3">CCC161011</strain>
    </source>
</reference>
<name>A0A8H6X831_9AGAR</name>
<dbReference type="EMBL" id="JACAZI010000023">
    <property type="protein sequence ID" value="KAF7336303.1"/>
    <property type="molecule type" value="Genomic_DNA"/>
</dbReference>
<feature type="transmembrane region" description="Helical" evidence="2">
    <location>
        <begin position="174"/>
        <end position="196"/>
    </location>
</feature>
<feature type="compositionally biased region" description="Low complexity" evidence="1">
    <location>
        <begin position="104"/>
        <end position="161"/>
    </location>
</feature>
<organism evidence="3 4">
    <name type="scientific">Mycena venus</name>
    <dbReference type="NCBI Taxonomy" id="2733690"/>
    <lineage>
        <taxon>Eukaryota</taxon>
        <taxon>Fungi</taxon>
        <taxon>Dikarya</taxon>
        <taxon>Basidiomycota</taxon>
        <taxon>Agaricomycotina</taxon>
        <taxon>Agaricomycetes</taxon>
        <taxon>Agaricomycetidae</taxon>
        <taxon>Agaricales</taxon>
        <taxon>Marasmiineae</taxon>
        <taxon>Mycenaceae</taxon>
        <taxon>Mycena</taxon>
    </lineage>
</organism>
<gene>
    <name evidence="3" type="ORF">MVEN_02178600</name>
</gene>
<keyword evidence="2" id="KW-0812">Transmembrane</keyword>
<feature type="region of interest" description="Disordered" evidence="1">
    <location>
        <begin position="50"/>
        <end position="168"/>
    </location>
</feature>
<feature type="compositionally biased region" description="Polar residues" evidence="1">
    <location>
        <begin position="88"/>
        <end position="103"/>
    </location>
</feature>
<keyword evidence="4" id="KW-1185">Reference proteome</keyword>
<evidence type="ECO:0000313" key="4">
    <source>
        <dbReference type="Proteomes" id="UP000620124"/>
    </source>
</evidence>
<feature type="compositionally biased region" description="Low complexity" evidence="1">
    <location>
        <begin position="55"/>
        <end position="64"/>
    </location>
</feature>
<dbReference type="AlphaFoldDB" id="A0A8H6X831"/>
<dbReference type="OrthoDB" id="2963738at2759"/>
<evidence type="ECO:0000256" key="1">
    <source>
        <dbReference type="SAM" id="MobiDB-lite"/>
    </source>
</evidence>
<feature type="compositionally biased region" description="Low complexity" evidence="1">
    <location>
        <begin position="72"/>
        <end position="82"/>
    </location>
</feature>
<proteinExistence type="predicted"/>